<dbReference type="PANTHER" id="PTHR33104:SF2">
    <property type="entry name" value="CXC3 LIKE CYSTEINE CLUSTER DOMAIN-CONTAINING PROTEIN"/>
    <property type="match status" value="1"/>
</dbReference>
<dbReference type="EMBL" id="JARJCW010000095">
    <property type="protein sequence ID" value="KAJ7194872.1"/>
    <property type="molecule type" value="Genomic_DNA"/>
</dbReference>
<reference evidence="2" key="1">
    <citation type="submission" date="2023-03" db="EMBL/GenBank/DDBJ databases">
        <title>Massive genome expansion in bonnet fungi (Mycena s.s.) driven by repeated elements and novel gene families across ecological guilds.</title>
        <authorList>
            <consortium name="Lawrence Berkeley National Laboratory"/>
            <person name="Harder C.B."/>
            <person name="Miyauchi S."/>
            <person name="Viragh M."/>
            <person name="Kuo A."/>
            <person name="Thoen E."/>
            <person name="Andreopoulos B."/>
            <person name="Lu D."/>
            <person name="Skrede I."/>
            <person name="Drula E."/>
            <person name="Henrissat B."/>
            <person name="Morin E."/>
            <person name="Kohler A."/>
            <person name="Barry K."/>
            <person name="LaButti K."/>
            <person name="Morin E."/>
            <person name="Salamov A."/>
            <person name="Lipzen A."/>
            <person name="Mereny Z."/>
            <person name="Hegedus B."/>
            <person name="Baldrian P."/>
            <person name="Stursova M."/>
            <person name="Weitz H."/>
            <person name="Taylor A."/>
            <person name="Grigoriev I.V."/>
            <person name="Nagy L.G."/>
            <person name="Martin F."/>
            <person name="Kauserud H."/>
        </authorList>
    </citation>
    <scope>NUCLEOTIDE SEQUENCE</scope>
    <source>
        <strain evidence="2">9144</strain>
    </source>
</reference>
<evidence type="ECO:0000313" key="2">
    <source>
        <dbReference type="EMBL" id="KAJ7194872.1"/>
    </source>
</evidence>
<gene>
    <name evidence="2" type="ORF">GGX14DRAFT_576080</name>
</gene>
<keyword evidence="3" id="KW-1185">Reference proteome</keyword>
<organism evidence="2 3">
    <name type="scientific">Mycena pura</name>
    <dbReference type="NCBI Taxonomy" id="153505"/>
    <lineage>
        <taxon>Eukaryota</taxon>
        <taxon>Fungi</taxon>
        <taxon>Dikarya</taxon>
        <taxon>Basidiomycota</taxon>
        <taxon>Agaricomycotina</taxon>
        <taxon>Agaricomycetes</taxon>
        <taxon>Agaricomycetidae</taxon>
        <taxon>Agaricales</taxon>
        <taxon>Marasmiineae</taxon>
        <taxon>Mycenaceae</taxon>
        <taxon>Mycena</taxon>
    </lineage>
</organism>
<feature type="compositionally biased region" description="Acidic residues" evidence="1">
    <location>
        <begin position="764"/>
        <end position="793"/>
    </location>
</feature>
<evidence type="ECO:0000256" key="1">
    <source>
        <dbReference type="SAM" id="MobiDB-lite"/>
    </source>
</evidence>
<accession>A0AAD6V1C2</accession>
<dbReference type="Pfam" id="PF18758">
    <property type="entry name" value="KDZ"/>
    <property type="match status" value="1"/>
</dbReference>
<dbReference type="PANTHER" id="PTHR33104">
    <property type="entry name" value="SI:DKEY-29D5.2"/>
    <property type="match status" value="1"/>
</dbReference>
<sequence length="793" mass="90190">MTAYDFYGTLEYLTNSTGLKLPKEVEDMIRLACVNLPENWESAPPEDRCRYVLFLALDACFRLKRRMVSSQLKDPGLGTGWAYMVEWAPYREYLLTVTDQEEMSTCSGLAALDYTNTKFSRGYSSTGVGMGVCACHEFVQPNGVGDLQRGERFANMDYIFASLLRHLHPRLRKILSYDIVCQWWINLKERLLLLPPLMRLNLVLELYRFVVPKMHIHGHTMACQVLYSLNLVPGSGQTDGEGIERPWAMIGGVAASTRNSGPGARADALDFHWNFWNWSKFVGIPALLRRRLDMARDELTKHKETFETFTAQQVDRVPVWKAQVDAYEANSTLKNLYEATVKGLTETQVRLRLEEEEKKEASVGVPRVHEVSPSAFITMALDLEDQQRRVRVQVELKRAKSTAMQISIRSLRRKLDADIERLRGLQATFSPVSLVALRSLNLPPETRSEDVPLFLPSALTETQRAGGGCMSRLLEIEKQLRDAQCRTSLALLRNQLTIKSRFLIYKKNHSRHQARNTRSRTIVARNESKIRLHSEKYQVAWRALVAIANGAEGQVGWARLRKADICCMVDPEVLLGKAEKKKAAQARELRRNAELQAAGELPLIASGSASRIVDEDEDDDTDKDDDDAYTLGESRRQVLWIWTVAGKTGTDEELEEALRIEWCKAYARTRRWREEIWILDEEWWRLPVTLAYQEKLWKDRAVGVAVGQVPAADAEGMIAYAAKQAAMYSMLAKRAEVTRTEEKLSKGYRRPRPAASTAAYFGMEGDDGDIEEDGELEDMSDDEEFIMDGDPED</sequence>
<evidence type="ECO:0000313" key="3">
    <source>
        <dbReference type="Proteomes" id="UP001219525"/>
    </source>
</evidence>
<name>A0AAD6V1C2_9AGAR</name>
<dbReference type="Proteomes" id="UP001219525">
    <property type="component" value="Unassembled WGS sequence"/>
</dbReference>
<feature type="region of interest" description="Disordered" evidence="1">
    <location>
        <begin position="742"/>
        <end position="793"/>
    </location>
</feature>
<dbReference type="AlphaFoldDB" id="A0AAD6V1C2"/>
<dbReference type="InterPro" id="IPR040521">
    <property type="entry name" value="KDZ"/>
</dbReference>
<protein>
    <submittedName>
        <fullName evidence="2">Uncharacterized protein</fullName>
    </submittedName>
</protein>
<comment type="caution">
    <text evidence="2">The sequence shown here is derived from an EMBL/GenBank/DDBJ whole genome shotgun (WGS) entry which is preliminary data.</text>
</comment>
<proteinExistence type="predicted"/>